<evidence type="ECO:0000313" key="3">
    <source>
        <dbReference type="Proteomes" id="UP001265746"/>
    </source>
</evidence>
<dbReference type="EMBL" id="JAUJFL010000003">
    <property type="protein sequence ID" value="KAK2607524.1"/>
    <property type="molecule type" value="Genomic_DNA"/>
</dbReference>
<sequence>MSDQAELGRHQRALWNLLCWNYPADICKTLENTDHVHNDFLHYLYSILQNARTKPALYLIARLASLPDTTAIEMIEALDALNIRGPEPTDSESSEGSNKGKRPHRPELESKPYFHSCERECFWLIVLELFKAGCVGHKTDGSAREEISDFHALHYLYRLDVEDSRCRRYEEVELRSPTHSWYHETSDKQVLWCVRRLWPLVEDKLKSDGDQIQAAEDVDMARSEGS</sequence>
<gene>
    <name evidence="2" type="ORF">N8I77_006190</name>
</gene>
<reference evidence="2" key="1">
    <citation type="submission" date="2023-06" db="EMBL/GenBank/DDBJ databases">
        <authorList>
            <person name="Noh H."/>
        </authorList>
    </citation>
    <scope>NUCLEOTIDE SEQUENCE</scope>
    <source>
        <strain evidence="2">DUCC20226</strain>
    </source>
</reference>
<feature type="region of interest" description="Disordered" evidence="1">
    <location>
        <begin position="83"/>
        <end position="107"/>
    </location>
</feature>
<protein>
    <submittedName>
        <fullName evidence="2">Uncharacterized protein</fullName>
    </submittedName>
</protein>
<dbReference type="Proteomes" id="UP001265746">
    <property type="component" value="Unassembled WGS sequence"/>
</dbReference>
<accession>A0AAD9W468</accession>
<organism evidence="2 3">
    <name type="scientific">Phomopsis amygdali</name>
    <name type="common">Fusicoccum amygdali</name>
    <dbReference type="NCBI Taxonomy" id="1214568"/>
    <lineage>
        <taxon>Eukaryota</taxon>
        <taxon>Fungi</taxon>
        <taxon>Dikarya</taxon>
        <taxon>Ascomycota</taxon>
        <taxon>Pezizomycotina</taxon>
        <taxon>Sordariomycetes</taxon>
        <taxon>Sordariomycetidae</taxon>
        <taxon>Diaporthales</taxon>
        <taxon>Diaporthaceae</taxon>
        <taxon>Diaporthe</taxon>
    </lineage>
</organism>
<evidence type="ECO:0000313" key="2">
    <source>
        <dbReference type="EMBL" id="KAK2607524.1"/>
    </source>
</evidence>
<keyword evidence="3" id="KW-1185">Reference proteome</keyword>
<dbReference type="AlphaFoldDB" id="A0AAD9W468"/>
<evidence type="ECO:0000256" key="1">
    <source>
        <dbReference type="SAM" id="MobiDB-lite"/>
    </source>
</evidence>
<proteinExistence type="predicted"/>
<name>A0AAD9W468_PHOAM</name>
<comment type="caution">
    <text evidence="2">The sequence shown here is derived from an EMBL/GenBank/DDBJ whole genome shotgun (WGS) entry which is preliminary data.</text>
</comment>